<evidence type="ECO:0000313" key="2">
    <source>
        <dbReference type="EMBL" id="QJH94670.1"/>
    </source>
</evidence>
<dbReference type="InterPro" id="IPR012338">
    <property type="entry name" value="Beta-lactam/transpept-like"/>
</dbReference>
<dbReference type="Gene3D" id="3.40.710.10">
    <property type="entry name" value="DD-peptidase/beta-lactamase superfamily"/>
    <property type="match status" value="1"/>
</dbReference>
<sequence length="582" mass="61231">MENEMTIADQLTLLSNTKSQISAAIEAKGVSVGSIPFSQYPSKIAAITAGGGGELQPLPPALGSILPVNAPVISGSSATLVDEEGHLLYQSIAVAPDKVLGDWYSTRKLLSAMVVWDEKQAVWESELVTVTSADTATTSGEWASGLLDGDQLTWKGIVELMLVPSKSDVAATVTRVLGGHLMQKYGTGADTKQAIGYWMGMAAAKAGAPNLIALTNDASVSGEYIATQLTSSIRSMALVMRRFVAEYPALVSIAQQRSVSVQVAGANPKTLTFQGMDRLQNVLDSAGAATGSPVPGYIGGKTGDLGETGHQVFGAYMPSGGKVFGAVRTSTTRENRAQDVRRMLMAAENDFTHLQSSETVADPYAASVGLRIKATLPATDSSPNSRSITNAGVTSEESAYMGGTALFFSSGYLQVDGAAPVLGGLDFTTEVFLRGAGLAQPVTTDLFGQWRTVAGGRNWAIQLSDTEIIFWYSITGSDSYSVRFPMSRTFLLNGAPTHIVVMRQGTSLVIFVNGQPSPATNIGTTTFYGAATSSLMLGARASSGGAAENYFNGLIDEAILTVGVARYPLTGFRSRYRPSRWG</sequence>
<dbReference type="SUPFAM" id="SSF56601">
    <property type="entry name" value="beta-lactamase/transpeptidase-like"/>
    <property type="match status" value="1"/>
</dbReference>
<dbReference type="EMBL" id="MT144604">
    <property type="protein sequence ID" value="QJH94670.1"/>
    <property type="molecule type" value="Genomic_DNA"/>
</dbReference>
<dbReference type="Pfam" id="PF13385">
    <property type="entry name" value="Laminin_G_3"/>
    <property type="match status" value="1"/>
</dbReference>
<name>A0A6H1ZIV2_9ZZZZ</name>
<organism evidence="1">
    <name type="scientific">viral metagenome</name>
    <dbReference type="NCBI Taxonomy" id="1070528"/>
    <lineage>
        <taxon>unclassified sequences</taxon>
        <taxon>metagenomes</taxon>
        <taxon>organismal metagenomes</taxon>
    </lineage>
</organism>
<dbReference type="Gene3D" id="2.60.120.200">
    <property type="match status" value="1"/>
</dbReference>
<keyword evidence="1" id="KW-0430">Lectin</keyword>
<gene>
    <name evidence="1" type="ORF">TM448A00748_0020</name>
    <name evidence="2" type="ORF">TM448B00292_0007</name>
</gene>
<dbReference type="InterPro" id="IPR013320">
    <property type="entry name" value="ConA-like_dom_sf"/>
</dbReference>
<evidence type="ECO:0000313" key="1">
    <source>
        <dbReference type="EMBL" id="QJA47856.1"/>
    </source>
</evidence>
<dbReference type="EMBL" id="MT144060">
    <property type="protein sequence ID" value="QJA47856.1"/>
    <property type="molecule type" value="Genomic_DNA"/>
</dbReference>
<dbReference type="AlphaFoldDB" id="A0A6H1ZIV2"/>
<accession>A0A6H1ZIV2</accession>
<dbReference type="GO" id="GO:0030246">
    <property type="term" value="F:carbohydrate binding"/>
    <property type="evidence" value="ECO:0007669"/>
    <property type="project" value="UniProtKB-KW"/>
</dbReference>
<proteinExistence type="predicted"/>
<dbReference type="SUPFAM" id="SSF49899">
    <property type="entry name" value="Concanavalin A-like lectins/glucanases"/>
    <property type="match status" value="1"/>
</dbReference>
<protein>
    <submittedName>
        <fullName evidence="1">Putative lectin/glucanase superfamily protein</fullName>
    </submittedName>
</protein>
<reference evidence="1" key="1">
    <citation type="submission" date="2020-03" db="EMBL/GenBank/DDBJ databases">
        <title>The deep terrestrial virosphere.</title>
        <authorList>
            <person name="Holmfeldt K."/>
            <person name="Nilsson E."/>
            <person name="Simone D."/>
            <person name="Lopez-Fernandez M."/>
            <person name="Wu X."/>
            <person name="de Brujin I."/>
            <person name="Lundin D."/>
            <person name="Andersson A."/>
            <person name="Bertilsson S."/>
            <person name="Dopson M."/>
        </authorList>
    </citation>
    <scope>NUCLEOTIDE SEQUENCE</scope>
    <source>
        <strain evidence="1">TM448A00748</strain>
        <strain evidence="2">TM448B00292</strain>
    </source>
</reference>